<proteinExistence type="predicted"/>
<dbReference type="InterPro" id="IPR052165">
    <property type="entry name" value="Membrane_assoc_protease"/>
</dbReference>
<dbReference type="InterPro" id="IPR056738">
    <property type="entry name" value="NfeD1b_N"/>
</dbReference>
<dbReference type="Pfam" id="PF25145">
    <property type="entry name" value="NfeD1b_N"/>
    <property type="match status" value="1"/>
</dbReference>
<evidence type="ECO:0000256" key="3">
    <source>
        <dbReference type="ARBA" id="ARBA00022989"/>
    </source>
</evidence>
<keyword evidence="3 5" id="KW-1133">Transmembrane helix</keyword>
<keyword evidence="2 5" id="KW-0812">Transmembrane</keyword>
<comment type="subcellular location">
    <subcellularLocation>
        <location evidence="1">Membrane</location>
        <topology evidence="1">Multi-pass membrane protein</topology>
    </subcellularLocation>
</comment>
<feature type="domain" description="NfeD1b N-terminal" evidence="8">
    <location>
        <begin position="23"/>
        <end position="189"/>
    </location>
</feature>
<dbReference type="SUPFAM" id="SSF52096">
    <property type="entry name" value="ClpP/crotonase"/>
    <property type="match status" value="1"/>
</dbReference>
<accession>A0A1V9GA36</accession>
<evidence type="ECO:0000256" key="5">
    <source>
        <dbReference type="SAM" id="Phobius"/>
    </source>
</evidence>
<evidence type="ECO:0000313" key="10">
    <source>
        <dbReference type="Proteomes" id="UP000192796"/>
    </source>
</evidence>
<evidence type="ECO:0000256" key="1">
    <source>
        <dbReference type="ARBA" id="ARBA00004141"/>
    </source>
</evidence>
<dbReference type="Gene3D" id="2.40.50.140">
    <property type="entry name" value="Nucleic acid-binding proteins"/>
    <property type="match status" value="1"/>
</dbReference>
<dbReference type="Pfam" id="PF24961">
    <property type="entry name" value="NfeD_membrane"/>
    <property type="match status" value="1"/>
</dbReference>
<evidence type="ECO:0000256" key="4">
    <source>
        <dbReference type="ARBA" id="ARBA00023136"/>
    </source>
</evidence>
<dbReference type="FunFam" id="3.90.226.10:FF:000089">
    <property type="entry name" value="Membrane-bound serine protease"/>
    <property type="match status" value="1"/>
</dbReference>
<dbReference type="Proteomes" id="UP000192796">
    <property type="component" value="Unassembled WGS sequence"/>
</dbReference>
<name>A0A1V9GA36_9BACT</name>
<evidence type="ECO:0000259" key="8">
    <source>
        <dbReference type="Pfam" id="PF25145"/>
    </source>
</evidence>
<dbReference type="InterPro" id="IPR012340">
    <property type="entry name" value="NA-bd_OB-fold"/>
</dbReference>
<feature type="transmembrane region" description="Helical" evidence="5">
    <location>
        <begin position="327"/>
        <end position="352"/>
    </location>
</feature>
<dbReference type="GO" id="GO:0008233">
    <property type="term" value="F:peptidase activity"/>
    <property type="evidence" value="ECO:0007669"/>
    <property type="project" value="UniProtKB-KW"/>
</dbReference>
<feature type="transmembrane region" description="Helical" evidence="5">
    <location>
        <begin position="304"/>
        <end position="321"/>
    </location>
</feature>
<evidence type="ECO:0000256" key="2">
    <source>
        <dbReference type="ARBA" id="ARBA00022692"/>
    </source>
</evidence>
<dbReference type="PANTHER" id="PTHR33507">
    <property type="entry name" value="INNER MEMBRANE PROTEIN YBBJ"/>
    <property type="match status" value="1"/>
</dbReference>
<reference evidence="9 10" key="1">
    <citation type="submission" date="2016-03" db="EMBL/GenBank/DDBJ databases">
        <title>Niastella vici sp. nov., isolated from farmland soil.</title>
        <authorList>
            <person name="Chen L."/>
            <person name="Wang D."/>
            <person name="Yang S."/>
            <person name="Wang G."/>
        </authorList>
    </citation>
    <scope>NUCLEOTIDE SEQUENCE [LARGE SCALE GENOMIC DNA]</scope>
    <source>
        <strain evidence="9 10">DJ57</strain>
    </source>
</reference>
<protein>
    <submittedName>
        <fullName evidence="9">Serine protease</fullName>
    </submittedName>
</protein>
<dbReference type="EMBL" id="LVYD01000001">
    <property type="protein sequence ID" value="OQP67318.1"/>
    <property type="molecule type" value="Genomic_DNA"/>
</dbReference>
<feature type="transmembrane region" description="Helical" evidence="5">
    <location>
        <begin position="280"/>
        <end position="297"/>
    </location>
</feature>
<dbReference type="PANTHER" id="PTHR33507:SF4">
    <property type="entry name" value="NODULATION COMPETITIVENESS PROTEIN NFED"/>
    <property type="match status" value="1"/>
</dbReference>
<evidence type="ECO:0000259" key="7">
    <source>
        <dbReference type="Pfam" id="PF24961"/>
    </source>
</evidence>
<keyword evidence="10" id="KW-1185">Reference proteome</keyword>
<evidence type="ECO:0000259" key="6">
    <source>
        <dbReference type="Pfam" id="PF01957"/>
    </source>
</evidence>
<dbReference type="SUPFAM" id="SSF141322">
    <property type="entry name" value="NfeD domain-like"/>
    <property type="match status" value="1"/>
</dbReference>
<dbReference type="InterPro" id="IPR056739">
    <property type="entry name" value="NfeD_membrane"/>
</dbReference>
<keyword evidence="9" id="KW-0645">Protease</keyword>
<dbReference type="STRING" id="1703345.A3860_02905"/>
<dbReference type="InterPro" id="IPR029045">
    <property type="entry name" value="ClpP/crotonase-like_dom_sf"/>
</dbReference>
<keyword evidence="9" id="KW-0378">Hydrolase</keyword>
<organism evidence="9 10">
    <name type="scientific">Niastella vici</name>
    <dbReference type="NCBI Taxonomy" id="1703345"/>
    <lineage>
        <taxon>Bacteria</taxon>
        <taxon>Pseudomonadati</taxon>
        <taxon>Bacteroidota</taxon>
        <taxon>Chitinophagia</taxon>
        <taxon>Chitinophagales</taxon>
        <taxon>Chitinophagaceae</taxon>
        <taxon>Niastella</taxon>
    </lineage>
</organism>
<dbReference type="RefSeq" id="WP_081145017.1">
    <property type="nucleotide sequence ID" value="NZ_LVYD01000001.1"/>
</dbReference>
<sequence>MRRLLLYCFLLIVSPGALYAQKVLSIKLDATINPATADFIHRAIDIAQKERSSCLLIHLNTPGGLLKSTRVIVGDILESPVPIIVYVSPGGAHAGSAGVFITMAAHIAAMAPGTNIGAAHPVTTQGEMDTIMSAKATNDAMAFIRSIAAKRGRNAEWGAQAVSNSVSLTESEALQNNVINLIASNEQELLNSIDGKSIPVSTGTVVLHTKNATVTTLDMGWGEKMLNILSDPNVAYILFMLGLYGLIFELYSPGAIFPGIIGGISIILALYTMHTLPVNYAGLALIVFGVILFLLEIKIVSHGLLAIGGVISLLLGSLMLIRTDETWAMASLSLSVIITAVAVSSLFFLFVISMGIKAQRAKPAIGLEAMVGEIGQSLSELNPVGTVRMHGEIWKAISSTGLIPEGKKVVVTGFLNLTLQVEPYIEPSV</sequence>
<feature type="domain" description="NfeD integral membrane" evidence="7">
    <location>
        <begin position="233"/>
        <end position="352"/>
    </location>
</feature>
<dbReference type="AlphaFoldDB" id="A0A1V9GA36"/>
<dbReference type="Pfam" id="PF01957">
    <property type="entry name" value="NfeD"/>
    <property type="match status" value="1"/>
</dbReference>
<dbReference type="Gene3D" id="3.90.226.10">
    <property type="entry name" value="2-enoyl-CoA Hydratase, Chain A, domain 1"/>
    <property type="match status" value="1"/>
</dbReference>
<gene>
    <name evidence="9" type="ORF">A3860_02905</name>
</gene>
<feature type="domain" description="NfeD-like C-terminal" evidence="6">
    <location>
        <begin position="368"/>
        <end position="423"/>
    </location>
</feature>
<dbReference type="GO" id="GO:0016020">
    <property type="term" value="C:membrane"/>
    <property type="evidence" value="ECO:0007669"/>
    <property type="project" value="UniProtKB-SubCell"/>
</dbReference>
<keyword evidence="4 5" id="KW-0472">Membrane</keyword>
<dbReference type="InterPro" id="IPR002810">
    <property type="entry name" value="NfeD-like_C"/>
</dbReference>
<dbReference type="GO" id="GO:0006508">
    <property type="term" value="P:proteolysis"/>
    <property type="evidence" value="ECO:0007669"/>
    <property type="project" value="UniProtKB-KW"/>
</dbReference>
<evidence type="ECO:0000313" key="9">
    <source>
        <dbReference type="EMBL" id="OQP67318.1"/>
    </source>
</evidence>
<dbReference type="OrthoDB" id="9806253at2"/>
<comment type="caution">
    <text evidence="9">The sequence shown here is derived from an EMBL/GenBank/DDBJ whole genome shotgun (WGS) entry which is preliminary data.</text>
</comment>
<feature type="transmembrane region" description="Helical" evidence="5">
    <location>
        <begin position="256"/>
        <end position="274"/>
    </location>
</feature>
<dbReference type="CDD" id="cd07020">
    <property type="entry name" value="Clp_protease_NfeD_1"/>
    <property type="match status" value="1"/>
</dbReference>